<evidence type="ECO:0000256" key="1">
    <source>
        <dbReference type="ARBA" id="ARBA00004496"/>
    </source>
</evidence>
<reference evidence="9 10" key="1">
    <citation type="submission" date="2014-10" db="EMBL/GenBank/DDBJ databases">
        <title>Genome sequence of Erwinia typographi M043b.</title>
        <authorList>
            <person name="Chan K.-G."/>
            <person name="Tan W.-S."/>
        </authorList>
    </citation>
    <scope>NUCLEOTIDE SEQUENCE [LARGE SCALE GENOMIC DNA]</scope>
    <source>
        <strain evidence="9 10">M043b</strain>
    </source>
</reference>
<dbReference type="Pfam" id="PF03830">
    <property type="entry name" value="PTSIIB_sorb"/>
    <property type="match status" value="1"/>
</dbReference>
<dbReference type="eggNOG" id="COG3444">
    <property type="taxonomic scope" value="Bacteria"/>
</dbReference>
<dbReference type="Proteomes" id="UP000030351">
    <property type="component" value="Unassembled WGS sequence"/>
</dbReference>
<keyword evidence="2" id="KW-0813">Transport</keyword>
<evidence type="ECO:0000259" key="8">
    <source>
        <dbReference type="PROSITE" id="PS51101"/>
    </source>
</evidence>
<gene>
    <name evidence="9" type="ORF">NG99_01780</name>
</gene>
<dbReference type="PROSITE" id="PS51101">
    <property type="entry name" value="PTS_EIIB_TYPE_4"/>
    <property type="match status" value="1"/>
</dbReference>
<evidence type="ECO:0000313" key="9">
    <source>
        <dbReference type="EMBL" id="KGT95889.1"/>
    </source>
</evidence>
<evidence type="ECO:0000256" key="3">
    <source>
        <dbReference type="ARBA" id="ARBA00022490"/>
    </source>
</evidence>
<evidence type="ECO:0000313" key="10">
    <source>
        <dbReference type="Proteomes" id="UP000030351"/>
    </source>
</evidence>
<evidence type="ECO:0000256" key="5">
    <source>
        <dbReference type="ARBA" id="ARBA00022679"/>
    </source>
</evidence>
<protein>
    <submittedName>
        <fullName evidence="9">PTS N-acetylgalactosamine transporter subunit IID</fullName>
    </submittedName>
</protein>
<evidence type="ECO:0000256" key="7">
    <source>
        <dbReference type="ARBA" id="ARBA00022777"/>
    </source>
</evidence>
<dbReference type="RefSeq" id="WP_034887754.1">
    <property type="nucleotide sequence ID" value="NZ_JRUQ01000006.1"/>
</dbReference>
<dbReference type="AlphaFoldDB" id="A0A0A3ZDK7"/>
<keyword evidence="3" id="KW-0963">Cytoplasm</keyword>
<feature type="domain" description="PTS EIIB type-4" evidence="8">
    <location>
        <begin position="1"/>
        <end position="165"/>
    </location>
</feature>
<dbReference type="InterPro" id="IPR004720">
    <property type="entry name" value="PTS_IIB_sorbose-sp"/>
</dbReference>
<evidence type="ECO:0000256" key="4">
    <source>
        <dbReference type="ARBA" id="ARBA00022597"/>
    </source>
</evidence>
<dbReference type="STRING" id="371042.NG99_01780"/>
<dbReference type="SUPFAM" id="SSF52728">
    <property type="entry name" value="PTS IIb component"/>
    <property type="match status" value="1"/>
</dbReference>
<evidence type="ECO:0000256" key="6">
    <source>
        <dbReference type="ARBA" id="ARBA00022683"/>
    </source>
</evidence>
<dbReference type="GO" id="GO:0008982">
    <property type="term" value="F:protein-N(PI)-phosphohistidine-sugar phosphotransferase activity"/>
    <property type="evidence" value="ECO:0007669"/>
    <property type="project" value="InterPro"/>
</dbReference>
<comment type="subcellular location">
    <subcellularLocation>
        <location evidence="1">Cytoplasm</location>
    </subcellularLocation>
</comment>
<dbReference type="EMBL" id="JRUQ01000006">
    <property type="protein sequence ID" value="KGT95889.1"/>
    <property type="molecule type" value="Genomic_DNA"/>
</dbReference>
<dbReference type="GO" id="GO:0005737">
    <property type="term" value="C:cytoplasm"/>
    <property type="evidence" value="ECO:0007669"/>
    <property type="project" value="UniProtKB-SubCell"/>
</dbReference>
<proteinExistence type="predicted"/>
<dbReference type="InterPro" id="IPR036667">
    <property type="entry name" value="PTS_IIB_sorbose-sp_sf"/>
</dbReference>
<organism evidence="9 10">
    <name type="scientific">Erwinia typographi</name>
    <dbReference type="NCBI Taxonomy" id="371042"/>
    <lineage>
        <taxon>Bacteria</taxon>
        <taxon>Pseudomonadati</taxon>
        <taxon>Pseudomonadota</taxon>
        <taxon>Gammaproteobacteria</taxon>
        <taxon>Enterobacterales</taxon>
        <taxon>Erwiniaceae</taxon>
        <taxon>Erwinia</taxon>
    </lineage>
</organism>
<accession>A0A0A3ZDK7</accession>
<dbReference type="GO" id="GO:0016301">
    <property type="term" value="F:kinase activity"/>
    <property type="evidence" value="ECO:0007669"/>
    <property type="project" value="UniProtKB-KW"/>
</dbReference>
<dbReference type="OrthoDB" id="7065728at2"/>
<keyword evidence="7" id="KW-0418">Kinase</keyword>
<dbReference type="GO" id="GO:0009401">
    <property type="term" value="P:phosphoenolpyruvate-dependent sugar phosphotransferase system"/>
    <property type="evidence" value="ECO:0007669"/>
    <property type="project" value="UniProtKB-KW"/>
</dbReference>
<keyword evidence="4" id="KW-0762">Sugar transport</keyword>
<sequence length="165" mass="17798">MAVSFLRIDDRLIHGQMAASWIGSSPCDGIVVVDDDAAQNEVQKKVLLSILPSVKTWVFSIAEATEKLPKVIESQKRYYVVARNAQALSHLAAAVPQLRQAIGKINVGPLSKREDAIPVNKGQSVTPEEIPAFNHLAGLGFSIEFRLLPDTAAVSWEAAAKKLAG</sequence>
<dbReference type="Gene3D" id="3.40.35.10">
    <property type="entry name" value="Phosphotransferase system, sorbose subfamily IIB component"/>
    <property type="match status" value="1"/>
</dbReference>
<comment type="caution">
    <text evidence="9">The sequence shown here is derived from an EMBL/GenBank/DDBJ whole genome shotgun (WGS) entry which is preliminary data.</text>
</comment>
<keyword evidence="10" id="KW-1185">Reference proteome</keyword>
<evidence type="ECO:0000256" key="2">
    <source>
        <dbReference type="ARBA" id="ARBA00022448"/>
    </source>
</evidence>
<name>A0A0A3ZDK7_9GAMM</name>
<keyword evidence="6" id="KW-0598">Phosphotransferase system</keyword>
<keyword evidence="5" id="KW-0808">Transferase</keyword>